<name>A0A1H8PTA0_9PROT</name>
<gene>
    <name evidence="1" type="ORF">SAMN05216333_11016</name>
</gene>
<reference evidence="2" key="1">
    <citation type="submission" date="2016-10" db="EMBL/GenBank/DDBJ databases">
        <authorList>
            <person name="Varghese N."/>
            <person name="Submissions S."/>
        </authorList>
    </citation>
    <scope>NUCLEOTIDE SEQUENCE [LARGE SCALE GENOMIC DNA]</scope>
    <source>
        <strain evidence="2">Nm76</strain>
    </source>
</reference>
<keyword evidence="2" id="KW-1185">Reference proteome</keyword>
<dbReference type="OrthoDB" id="8549796at2"/>
<evidence type="ECO:0008006" key="3">
    <source>
        <dbReference type="Google" id="ProtNLM"/>
    </source>
</evidence>
<protein>
    <recommendedName>
        <fullName evidence="3">Lipoprotein</fullName>
    </recommendedName>
</protein>
<dbReference type="Proteomes" id="UP000198814">
    <property type="component" value="Unassembled WGS sequence"/>
</dbReference>
<dbReference type="AlphaFoldDB" id="A0A1H8PTA0"/>
<proteinExistence type="predicted"/>
<dbReference type="PROSITE" id="PS51257">
    <property type="entry name" value="PROKAR_LIPOPROTEIN"/>
    <property type="match status" value="1"/>
</dbReference>
<evidence type="ECO:0000313" key="1">
    <source>
        <dbReference type="EMBL" id="SEO45180.1"/>
    </source>
</evidence>
<dbReference type="EMBL" id="FODO01000010">
    <property type="protein sequence ID" value="SEO45180.1"/>
    <property type="molecule type" value="Genomic_DNA"/>
</dbReference>
<dbReference type="STRING" id="42354.SAMN05216333_11016"/>
<dbReference type="RefSeq" id="WP_090317930.1">
    <property type="nucleotide sequence ID" value="NZ_FNOE01000008.1"/>
</dbReference>
<organism evidence="1 2">
    <name type="scientific">Nitrosomonas oligotropha</name>
    <dbReference type="NCBI Taxonomy" id="42354"/>
    <lineage>
        <taxon>Bacteria</taxon>
        <taxon>Pseudomonadati</taxon>
        <taxon>Pseudomonadota</taxon>
        <taxon>Betaproteobacteria</taxon>
        <taxon>Nitrosomonadales</taxon>
        <taxon>Nitrosomonadaceae</taxon>
        <taxon>Nitrosomonas</taxon>
    </lineage>
</organism>
<sequence>MNFRILATAFATAALTVATGCATQQLYSTGQAWQRNQCTRLVDQQERERCMANAGASYETYKKQSDLENTQGK</sequence>
<accession>A0A1H8PTA0</accession>
<evidence type="ECO:0000313" key="2">
    <source>
        <dbReference type="Proteomes" id="UP000198814"/>
    </source>
</evidence>